<evidence type="ECO:0000256" key="3">
    <source>
        <dbReference type="ARBA" id="ARBA00022630"/>
    </source>
</evidence>
<evidence type="ECO:0000259" key="8">
    <source>
        <dbReference type="Pfam" id="PF02771"/>
    </source>
</evidence>
<dbReference type="Pfam" id="PF02770">
    <property type="entry name" value="Acyl-CoA_dh_M"/>
    <property type="match status" value="1"/>
</dbReference>
<evidence type="ECO:0000259" key="7">
    <source>
        <dbReference type="Pfam" id="PF02770"/>
    </source>
</evidence>
<dbReference type="Proteomes" id="UP001165135">
    <property type="component" value="Unassembled WGS sequence"/>
</dbReference>
<dbReference type="GO" id="GO:0005886">
    <property type="term" value="C:plasma membrane"/>
    <property type="evidence" value="ECO:0007669"/>
    <property type="project" value="TreeGrafter"/>
</dbReference>
<dbReference type="AlphaFoldDB" id="A0A9W6RTB4"/>
<dbReference type="InterPro" id="IPR036250">
    <property type="entry name" value="AcylCo_DH-like_C"/>
</dbReference>
<dbReference type="InterPro" id="IPR046373">
    <property type="entry name" value="Acyl-CoA_Oxase/DH_mid-dom_sf"/>
</dbReference>
<reference evidence="9" key="1">
    <citation type="submission" date="2023-03" db="EMBL/GenBank/DDBJ databases">
        <title>Actinoallomurus iriomotensis NBRC 103681.</title>
        <authorList>
            <person name="Ichikawa N."/>
            <person name="Sato H."/>
            <person name="Tonouchi N."/>
        </authorList>
    </citation>
    <scope>NUCLEOTIDE SEQUENCE</scope>
    <source>
        <strain evidence="9">NBRC 103681</strain>
    </source>
</reference>
<feature type="domain" description="Acyl-CoA dehydrogenase/oxidase C-terminal" evidence="6">
    <location>
        <begin position="216"/>
        <end position="345"/>
    </location>
</feature>
<feature type="domain" description="Acyl-CoA oxidase/dehydrogenase middle" evidence="7">
    <location>
        <begin position="474"/>
        <end position="563"/>
    </location>
</feature>
<keyword evidence="3" id="KW-0285">Flavoprotein</keyword>
<name>A0A9W6RTB4_9ACTN</name>
<organism evidence="9 10">
    <name type="scientific">Actinoallomurus iriomotensis</name>
    <dbReference type="NCBI Taxonomy" id="478107"/>
    <lineage>
        <taxon>Bacteria</taxon>
        <taxon>Bacillati</taxon>
        <taxon>Actinomycetota</taxon>
        <taxon>Actinomycetes</taxon>
        <taxon>Streptosporangiales</taxon>
        <taxon>Thermomonosporaceae</taxon>
        <taxon>Actinoallomurus</taxon>
    </lineage>
</organism>
<dbReference type="InterPro" id="IPR006091">
    <property type="entry name" value="Acyl-CoA_Oxase/DH_mid-dom"/>
</dbReference>
<evidence type="ECO:0000259" key="6">
    <source>
        <dbReference type="Pfam" id="PF00441"/>
    </source>
</evidence>
<evidence type="ECO:0000256" key="5">
    <source>
        <dbReference type="ARBA" id="ARBA00023002"/>
    </source>
</evidence>
<evidence type="ECO:0000313" key="9">
    <source>
        <dbReference type="EMBL" id="GLY81315.1"/>
    </source>
</evidence>
<keyword evidence="4" id="KW-0274">FAD</keyword>
<evidence type="ECO:0000256" key="4">
    <source>
        <dbReference type="ARBA" id="ARBA00022827"/>
    </source>
</evidence>
<accession>A0A9W6RTB4</accession>
<evidence type="ECO:0000256" key="1">
    <source>
        <dbReference type="ARBA" id="ARBA00001974"/>
    </source>
</evidence>
<dbReference type="InterPro" id="IPR052161">
    <property type="entry name" value="Mycobact_Acyl-CoA_DH"/>
</dbReference>
<dbReference type="InterPro" id="IPR009075">
    <property type="entry name" value="AcylCo_DH/oxidase_C"/>
</dbReference>
<dbReference type="PANTHER" id="PTHR43292">
    <property type="entry name" value="ACYL-COA DEHYDROGENASE"/>
    <property type="match status" value="1"/>
</dbReference>
<evidence type="ECO:0000256" key="2">
    <source>
        <dbReference type="ARBA" id="ARBA00009347"/>
    </source>
</evidence>
<comment type="caution">
    <text evidence="9">The sequence shown here is derived from an EMBL/GenBank/DDBJ whole genome shotgun (WGS) entry which is preliminary data.</text>
</comment>
<feature type="domain" description="Acyl-CoA dehydrogenase/oxidase C-terminal" evidence="6">
    <location>
        <begin position="580"/>
        <end position="725"/>
    </location>
</feature>
<dbReference type="SUPFAM" id="SSF56645">
    <property type="entry name" value="Acyl-CoA dehydrogenase NM domain-like"/>
    <property type="match status" value="2"/>
</dbReference>
<proteinExistence type="inferred from homology"/>
<protein>
    <submittedName>
        <fullName evidence="9">Acyl-CoA dehydrogenase FadE</fullName>
    </submittedName>
</protein>
<comment type="similarity">
    <text evidence="2">Belongs to the acyl-CoA dehydrogenase family.</text>
</comment>
<dbReference type="EMBL" id="BSTJ01000018">
    <property type="protein sequence ID" value="GLY81315.1"/>
    <property type="molecule type" value="Genomic_DNA"/>
</dbReference>
<feature type="domain" description="Acyl-CoA dehydrogenase/oxidase N-terminal" evidence="8">
    <location>
        <begin position="9"/>
        <end position="120"/>
    </location>
</feature>
<dbReference type="InterPro" id="IPR009100">
    <property type="entry name" value="AcylCoA_DH/oxidase_NM_dom_sf"/>
</dbReference>
<dbReference type="Gene3D" id="1.20.140.10">
    <property type="entry name" value="Butyryl-CoA Dehydrogenase, subunit A, domain 3"/>
    <property type="match status" value="2"/>
</dbReference>
<evidence type="ECO:0000313" key="10">
    <source>
        <dbReference type="Proteomes" id="UP001165135"/>
    </source>
</evidence>
<dbReference type="InterPro" id="IPR013786">
    <property type="entry name" value="AcylCoA_DH/ox_N"/>
</dbReference>
<feature type="domain" description="Acyl-CoA dehydrogenase/oxidase N-terminal" evidence="8">
    <location>
        <begin position="378"/>
        <end position="470"/>
    </location>
</feature>
<gene>
    <name evidence="9" type="ORF">Airi01_095820</name>
</gene>
<dbReference type="PANTHER" id="PTHR43292:SF4">
    <property type="entry name" value="ACYL-COA DEHYDROGENASE FADE34"/>
    <property type="match status" value="1"/>
</dbReference>
<dbReference type="Pfam" id="PF02771">
    <property type="entry name" value="Acyl-CoA_dh_N"/>
    <property type="match status" value="2"/>
</dbReference>
<dbReference type="FunFam" id="2.40.110.10:FF:000011">
    <property type="entry name" value="Acyl-CoA dehydrogenase FadE34"/>
    <property type="match status" value="1"/>
</dbReference>
<dbReference type="Gene3D" id="2.40.110.10">
    <property type="entry name" value="Butyryl-CoA Dehydrogenase, subunit A, domain 2"/>
    <property type="match status" value="2"/>
</dbReference>
<dbReference type="Gene3D" id="1.10.540.10">
    <property type="entry name" value="Acyl-CoA dehydrogenase/oxidase, N-terminal domain"/>
    <property type="match status" value="2"/>
</dbReference>
<dbReference type="Pfam" id="PF00441">
    <property type="entry name" value="Acyl-CoA_dh_1"/>
    <property type="match status" value="2"/>
</dbReference>
<dbReference type="GO" id="GO:0050660">
    <property type="term" value="F:flavin adenine dinucleotide binding"/>
    <property type="evidence" value="ECO:0007669"/>
    <property type="project" value="InterPro"/>
</dbReference>
<sequence>MFHMGIGLTEEHEALADAVRGWAMRYSPVSVVRATLDAEEETRPGFWAGLAEQGLLGLHVPEEFGGQGAGLLELAVAVETLGRAMVPGPFLPTVLAGAALLRADESAKARAELLPGLADGSVIGALALATGLTGHRTDTGLTVSGTVEPVLGGALADVIVAPVSTDDGERWVAVDASALTVTPLASLDRTRRVARVEAADVAVPADRVLTGLEGQEVLDLAALLLGAEAAGIAAWCVDTASEYAKVREQFGRPIGQFQGVKHKCARMLIELEKARAVVWDAARASDDPADESGFAAGVAAVIAPDAALRCARDCIQVLGGIGFTWEHESGLYLRRASTLRVLLGPAKDWSGSVATLALDGVRRAVEVELDEDTEPLRNRIRAEVAELAAIEDNTARFARMGDEGWVFPHLPKPWGKAASPMEQVLILQELRAAKVKGPQLGIGAWVVPSLVTYGTPEQQERFLAPTLRGEMAWCQLFSEPGAGSDLASLQMKAERVEGGWKLTGQKIWTSVARQAEWAICIARSSNEPKKHDGITYFIVDMKSEGVDVRPLRELTGEAMFNEVFLDGVFVPDDRVVGEVGQGWKVARNTLSNERVQLSSGSGLGAGVKELLNFFGARELDQVKRAELGEYLCEGQAIDLLGLRLTLKQISGHEPGAEASVRKLLGVQFNQQVADFIWESQGAVAAVEDMTGATGLWARYMLFSRSMTIYGGTTEVQLNVIAERMLGLPRDPEPGK</sequence>
<dbReference type="InterPro" id="IPR037069">
    <property type="entry name" value="AcylCoA_DH/ox_N_sf"/>
</dbReference>
<dbReference type="GO" id="GO:0016627">
    <property type="term" value="F:oxidoreductase activity, acting on the CH-CH group of donors"/>
    <property type="evidence" value="ECO:0007669"/>
    <property type="project" value="InterPro"/>
</dbReference>
<keyword evidence="5" id="KW-0560">Oxidoreductase</keyword>
<comment type="cofactor">
    <cofactor evidence="1">
        <name>FAD</name>
        <dbReference type="ChEBI" id="CHEBI:57692"/>
    </cofactor>
</comment>
<dbReference type="SUPFAM" id="SSF47203">
    <property type="entry name" value="Acyl-CoA dehydrogenase C-terminal domain-like"/>
    <property type="match status" value="2"/>
</dbReference>